<dbReference type="PROSITE" id="PS00854">
    <property type="entry name" value="PROTEASOME_BETA_1"/>
    <property type="match status" value="1"/>
</dbReference>
<protein>
    <recommendedName>
        <fullName evidence="6">proteasome endopeptidase complex</fullName>
        <ecNumber evidence="6">3.4.25.1</ecNumber>
    </recommendedName>
    <alternativeName>
        <fullName evidence="15">Proteasome subunit beta type-2</fullName>
    </alternativeName>
</protein>
<evidence type="ECO:0000256" key="2">
    <source>
        <dbReference type="ARBA" id="ARBA00002000"/>
    </source>
</evidence>
<dbReference type="EC" id="3.4.25.1" evidence="6"/>
<comment type="similarity">
    <text evidence="4">Belongs to the cytochrome P450 family.</text>
</comment>
<dbReference type="AlphaFoldDB" id="A0A1R3GMS1"/>
<dbReference type="GO" id="GO:0016705">
    <property type="term" value="F:oxidoreductase activity, acting on paired donors, with incorporation or reduction of molecular oxygen"/>
    <property type="evidence" value="ECO:0007669"/>
    <property type="project" value="InterPro"/>
</dbReference>
<evidence type="ECO:0000256" key="5">
    <source>
        <dbReference type="ARBA" id="ARBA00011517"/>
    </source>
</evidence>
<dbReference type="GO" id="GO:0016125">
    <property type="term" value="P:sterol metabolic process"/>
    <property type="evidence" value="ECO:0007669"/>
    <property type="project" value="TreeGrafter"/>
</dbReference>
<dbReference type="GO" id="GO:0005506">
    <property type="term" value="F:iron ion binding"/>
    <property type="evidence" value="ECO:0007669"/>
    <property type="project" value="InterPro"/>
</dbReference>
<comment type="subcellular location">
    <subcellularLocation>
        <location evidence="3">Nucleus</location>
    </subcellularLocation>
</comment>
<dbReference type="SUPFAM" id="SSF48264">
    <property type="entry name" value="Cytochrome P450"/>
    <property type="match status" value="1"/>
</dbReference>
<dbReference type="GO" id="GO:0005634">
    <property type="term" value="C:nucleus"/>
    <property type="evidence" value="ECO:0007669"/>
    <property type="project" value="UniProtKB-SubCell"/>
</dbReference>
<dbReference type="CDD" id="cd11043">
    <property type="entry name" value="CYP90-like"/>
    <property type="match status" value="1"/>
</dbReference>
<comment type="function">
    <text evidence="2">The proteasome is a multicatalytic proteinase complex which is characterized by its ability to cleave peptides with Arg, Phe, Tyr, Leu, and Glu adjacent to the leaving group at neutral or slightly basic pH. The proteasome has an ATP-dependent proteolytic activity.</text>
</comment>
<evidence type="ECO:0000256" key="1">
    <source>
        <dbReference type="ARBA" id="ARBA00001198"/>
    </source>
</evidence>
<keyword evidence="14" id="KW-0539">Nucleus</keyword>
<dbReference type="Gene3D" id="3.60.20.10">
    <property type="entry name" value="Glutamine Phosphoribosylpyrophosphate, subunit 1, domain 1"/>
    <property type="match status" value="1"/>
</dbReference>
<dbReference type="Proteomes" id="UP000188268">
    <property type="component" value="Unassembled WGS sequence"/>
</dbReference>
<dbReference type="InterPro" id="IPR016050">
    <property type="entry name" value="Proteasome_bsu_CS"/>
</dbReference>
<reference evidence="16 17" key="1">
    <citation type="submission" date="2013-09" db="EMBL/GenBank/DDBJ databases">
        <title>Corchorus capsularis genome sequencing.</title>
        <authorList>
            <person name="Alam M."/>
            <person name="Haque M.S."/>
            <person name="Islam M.S."/>
            <person name="Emdad E.M."/>
            <person name="Islam M.M."/>
            <person name="Ahmed B."/>
            <person name="Halim A."/>
            <person name="Hossen Q.M.M."/>
            <person name="Hossain M.Z."/>
            <person name="Ahmed R."/>
            <person name="Khan M.M."/>
            <person name="Islam R."/>
            <person name="Rashid M.M."/>
            <person name="Khan S.A."/>
            <person name="Rahman M.S."/>
            <person name="Alam M."/>
        </authorList>
    </citation>
    <scope>NUCLEOTIDE SEQUENCE [LARGE SCALE GENOMIC DNA]</scope>
    <source>
        <strain evidence="17">cv. CVL-1</strain>
        <tissue evidence="16">Whole seedling</tissue>
    </source>
</reference>
<dbReference type="OrthoDB" id="3945418at2759"/>
<evidence type="ECO:0000256" key="13">
    <source>
        <dbReference type="ARBA" id="ARBA00023004"/>
    </source>
</evidence>
<dbReference type="GO" id="GO:0020037">
    <property type="term" value="F:heme binding"/>
    <property type="evidence" value="ECO:0007669"/>
    <property type="project" value="InterPro"/>
</dbReference>
<keyword evidence="7" id="KW-0963">Cytoplasm</keyword>
<dbReference type="EMBL" id="AWWV01013984">
    <property type="protein sequence ID" value="OMO59337.1"/>
    <property type="molecule type" value="Genomic_DNA"/>
</dbReference>
<dbReference type="Gramene" id="OMO59337">
    <property type="protein sequence ID" value="OMO59337"/>
    <property type="gene ID" value="CCACVL1_24898"/>
</dbReference>
<evidence type="ECO:0000256" key="8">
    <source>
        <dbReference type="ARBA" id="ARBA00022670"/>
    </source>
</evidence>
<dbReference type="GO" id="GO:0051603">
    <property type="term" value="P:proteolysis involved in protein catabolic process"/>
    <property type="evidence" value="ECO:0007669"/>
    <property type="project" value="InterPro"/>
</dbReference>
<gene>
    <name evidence="16" type="ORF">CCACVL1_24898</name>
</gene>
<dbReference type="Pfam" id="PF00067">
    <property type="entry name" value="p450"/>
    <property type="match status" value="1"/>
</dbReference>
<evidence type="ECO:0000256" key="10">
    <source>
        <dbReference type="ARBA" id="ARBA00022723"/>
    </source>
</evidence>
<dbReference type="GO" id="GO:0004298">
    <property type="term" value="F:threonine-type endopeptidase activity"/>
    <property type="evidence" value="ECO:0007669"/>
    <property type="project" value="UniProtKB-KW"/>
</dbReference>
<name>A0A1R3GMS1_COCAP</name>
<sequence>MLSSLQCSNLLLDRYGRVFKSHLFGCPTVVSCDHELNMFVLQNEEKLFQVSYPKAMHGILGKFSLLIVSGDLHKKLRNIGASFISASKTKPDFLNSVEKMSISMMNSWKDCKEIGFYKEVKKFTLNLMVKHLLSIEPEEPLALKILEDFLTYMKGFVSLPVYLPGTPYASAVKARARLSATVREIITERKKEKLGVAKGDFLGVILSKGSLSDEETVSIVLDILLGGYETTATLMALIVYFLAHAPSALQKLKQEHYSIRQSKEDGEPLSWEDYQKMDFTCNVIYEAMRCGNVVKFVHRVALHDVKFKGYFIPSGWKILPVFTAAHFDPSLHENPMEFNPWRWTDKATIKKVMPFGGGYLTFEAGHLFFFTQLPPLCCGDRLTVKVSIDLKGKQKRREMSKSVIETPPKGGFSFDLCKRNEMLAKKGINPPTSFRKTGTTIVGLIFQDGVILGADTRATEGPIVCDKNCEKIHYMAPNIYCCGAGTAADTEAVTDMVSSQLQLHRYHTGRQSRVVTALTLLKRHLFNYQGHVSAALVLGGVDVTGPHLHTIYPHGSTDTLPFATMGSGSLAAMAVFESKYREGLTRDEGVALVTEAICSGIFNDLGSGSNVDVCVITKDGKEYLRNHLQPNPRTYISEKGYKFSKKTEVLATKITPLKEKVDIIEGGDAMEE</sequence>
<keyword evidence="13" id="KW-0408">Iron</keyword>
<comment type="subunit">
    <text evidence="5">Component of the 20S core complex of the 26S proteasome. The 26S proteasome is composed of a core protease (CP), known as the 20S proteasome, capped at one or both ends by the 19S regulatory particle (RP/PA700). The 20S proteasome core is composed of 28 subunits that are arranged in four stacked rings, resulting in a barrel-shaped structure. The two end rings are each formed by seven alpha subunits, and the two central rings are each formed by seven beta subunits. The catalytic chamber with the active sites is on the inside of the barrel.</text>
</comment>
<organism evidence="16 17">
    <name type="scientific">Corchorus capsularis</name>
    <name type="common">Jute</name>
    <dbReference type="NCBI Taxonomy" id="210143"/>
    <lineage>
        <taxon>Eukaryota</taxon>
        <taxon>Viridiplantae</taxon>
        <taxon>Streptophyta</taxon>
        <taxon>Embryophyta</taxon>
        <taxon>Tracheophyta</taxon>
        <taxon>Spermatophyta</taxon>
        <taxon>Magnoliopsida</taxon>
        <taxon>eudicotyledons</taxon>
        <taxon>Gunneridae</taxon>
        <taxon>Pentapetalae</taxon>
        <taxon>rosids</taxon>
        <taxon>malvids</taxon>
        <taxon>Malvales</taxon>
        <taxon>Malvaceae</taxon>
        <taxon>Grewioideae</taxon>
        <taxon>Apeibeae</taxon>
        <taxon>Corchorus</taxon>
    </lineage>
</organism>
<keyword evidence="9" id="KW-0888">Threonine protease</keyword>
<dbReference type="GO" id="GO:0005839">
    <property type="term" value="C:proteasome core complex"/>
    <property type="evidence" value="ECO:0007669"/>
    <property type="project" value="InterPro"/>
</dbReference>
<evidence type="ECO:0000256" key="11">
    <source>
        <dbReference type="ARBA" id="ARBA00022801"/>
    </source>
</evidence>
<dbReference type="Pfam" id="PF00227">
    <property type="entry name" value="Proteasome"/>
    <property type="match status" value="1"/>
</dbReference>
<evidence type="ECO:0000256" key="3">
    <source>
        <dbReference type="ARBA" id="ARBA00004123"/>
    </source>
</evidence>
<evidence type="ECO:0000313" key="17">
    <source>
        <dbReference type="Proteomes" id="UP000188268"/>
    </source>
</evidence>
<evidence type="ECO:0000256" key="14">
    <source>
        <dbReference type="ARBA" id="ARBA00023242"/>
    </source>
</evidence>
<evidence type="ECO:0000256" key="12">
    <source>
        <dbReference type="ARBA" id="ARBA00022942"/>
    </source>
</evidence>
<keyword evidence="11" id="KW-0378">Hydrolase</keyword>
<keyword evidence="10" id="KW-0479">Metal-binding</keyword>
<dbReference type="GO" id="GO:0004497">
    <property type="term" value="F:monooxygenase activity"/>
    <property type="evidence" value="ECO:0007669"/>
    <property type="project" value="InterPro"/>
</dbReference>
<evidence type="ECO:0000256" key="15">
    <source>
        <dbReference type="ARBA" id="ARBA00075921"/>
    </source>
</evidence>
<evidence type="ECO:0000256" key="4">
    <source>
        <dbReference type="ARBA" id="ARBA00010617"/>
    </source>
</evidence>
<dbReference type="FunFam" id="3.60.20.10:FF:000005">
    <property type="entry name" value="Proteasome subunit beta type-2"/>
    <property type="match status" value="1"/>
</dbReference>
<comment type="catalytic activity">
    <reaction evidence="1">
        <text>Cleavage of peptide bonds with very broad specificity.</text>
        <dbReference type="EC" id="3.4.25.1"/>
    </reaction>
</comment>
<dbReference type="PROSITE" id="PS51476">
    <property type="entry name" value="PROTEASOME_BETA_2"/>
    <property type="match status" value="1"/>
</dbReference>
<comment type="caution">
    <text evidence="16">The sequence shown here is derived from an EMBL/GenBank/DDBJ whole genome shotgun (WGS) entry which is preliminary data.</text>
</comment>
<evidence type="ECO:0000256" key="7">
    <source>
        <dbReference type="ARBA" id="ARBA00022490"/>
    </source>
</evidence>
<dbReference type="InterPro" id="IPR001128">
    <property type="entry name" value="Cyt_P450"/>
</dbReference>
<dbReference type="CDD" id="cd03763">
    <property type="entry name" value="proteasome_beta_type_7"/>
    <property type="match status" value="1"/>
</dbReference>
<dbReference type="InterPro" id="IPR029055">
    <property type="entry name" value="Ntn_hydrolases_N"/>
</dbReference>
<evidence type="ECO:0000256" key="9">
    <source>
        <dbReference type="ARBA" id="ARBA00022698"/>
    </source>
</evidence>
<dbReference type="GO" id="GO:0016132">
    <property type="term" value="P:brassinosteroid biosynthetic process"/>
    <property type="evidence" value="ECO:0007669"/>
    <property type="project" value="TreeGrafter"/>
</dbReference>
<dbReference type="Gene3D" id="1.10.630.10">
    <property type="entry name" value="Cytochrome P450"/>
    <property type="match status" value="1"/>
</dbReference>
<dbReference type="SUPFAM" id="SSF56235">
    <property type="entry name" value="N-terminal nucleophile aminohydrolases (Ntn hydrolases)"/>
    <property type="match status" value="1"/>
</dbReference>
<evidence type="ECO:0000313" key="16">
    <source>
        <dbReference type="EMBL" id="OMO59337.1"/>
    </source>
</evidence>
<dbReference type="GO" id="GO:0010268">
    <property type="term" value="P:brassinosteroid homeostasis"/>
    <property type="evidence" value="ECO:0007669"/>
    <property type="project" value="TreeGrafter"/>
</dbReference>
<dbReference type="STRING" id="210143.A0A1R3GMS1"/>
<keyword evidence="17" id="KW-1185">Reference proteome</keyword>
<dbReference type="PRINTS" id="PR00463">
    <property type="entry name" value="EP450I"/>
</dbReference>
<keyword evidence="8" id="KW-0645">Protease</keyword>
<dbReference type="InterPro" id="IPR002401">
    <property type="entry name" value="Cyt_P450_E_grp-I"/>
</dbReference>
<dbReference type="PANTHER" id="PTHR24286:SF159">
    <property type="entry name" value="CYTOCHROME P450, FAMILY 724, SUBFAMILY A, POLYPEPTIDE 1"/>
    <property type="match status" value="1"/>
</dbReference>
<evidence type="ECO:0000256" key="6">
    <source>
        <dbReference type="ARBA" id="ARBA00012039"/>
    </source>
</evidence>
<dbReference type="InterPro" id="IPR036396">
    <property type="entry name" value="Cyt_P450_sf"/>
</dbReference>
<dbReference type="InterPro" id="IPR001353">
    <property type="entry name" value="Proteasome_sua/b"/>
</dbReference>
<keyword evidence="12" id="KW-0647">Proteasome</keyword>
<dbReference type="PANTHER" id="PTHR24286">
    <property type="entry name" value="CYTOCHROME P450 26"/>
    <property type="match status" value="1"/>
</dbReference>
<dbReference type="InterPro" id="IPR023333">
    <property type="entry name" value="Proteasome_suB-type"/>
</dbReference>
<accession>A0A1R3GMS1</accession>
<proteinExistence type="inferred from homology"/>